<feature type="non-terminal residue" evidence="2">
    <location>
        <position position="1"/>
    </location>
</feature>
<proteinExistence type="predicted"/>
<protein>
    <submittedName>
        <fullName evidence="2">Type II/IV secretion system ATP hydrolase TadA/VirB11/CpaF, TadA subfamily</fullName>
    </submittedName>
</protein>
<feature type="non-terminal residue" evidence="2">
    <location>
        <position position="64"/>
    </location>
</feature>
<evidence type="ECO:0000256" key="1">
    <source>
        <dbReference type="SAM" id="MobiDB-lite"/>
    </source>
</evidence>
<evidence type="ECO:0000313" key="2">
    <source>
        <dbReference type="EMBL" id="CAA9505785.1"/>
    </source>
</evidence>
<gene>
    <name evidence="2" type="ORF">AVDCRST_MAG91-1322</name>
</gene>
<dbReference type="EMBL" id="CADCVX010000264">
    <property type="protein sequence ID" value="CAA9505785.1"/>
    <property type="molecule type" value="Genomic_DNA"/>
</dbReference>
<dbReference type="AlphaFoldDB" id="A0A6J4SUV2"/>
<keyword evidence="2" id="KW-0378">Hydrolase</keyword>
<feature type="compositionally biased region" description="Basic and acidic residues" evidence="1">
    <location>
        <begin position="24"/>
        <end position="37"/>
    </location>
</feature>
<sequence length="64" mass="7110">QHHGGDRHGRRGDRHPRAVQVRISGRERRRQDHRRVPLDGPAPVHAGEGEAVRVRRAVSGGVSV</sequence>
<name>A0A6J4SUV2_9SPHN</name>
<dbReference type="GO" id="GO:0016787">
    <property type="term" value="F:hydrolase activity"/>
    <property type="evidence" value="ECO:0007669"/>
    <property type="project" value="UniProtKB-KW"/>
</dbReference>
<feature type="region of interest" description="Disordered" evidence="1">
    <location>
        <begin position="1"/>
        <end position="51"/>
    </location>
</feature>
<organism evidence="2">
    <name type="scientific">uncultured Sphingomonadaceae bacterium</name>
    <dbReference type="NCBI Taxonomy" id="169976"/>
    <lineage>
        <taxon>Bacteria</taxon>
        <taxon>Pseudomonadati</taxon>
        <taxon>Pseudomonadota</taxon>
        <taxon>Alphaproteobacteria</taxon>
        <taxon>Sphingomonadales</taxon>
        <taxon>Sphingomonadaceae</taxon>
        <taxon>environmental samples</taxon>
    </lineage>
</organism>
<reference evidence="2" key="1">
    <citation type="submission" date="2020-02" db="EMBL/GenBank/DDBJ databases">
        <authorList>
            <person name="Meier V. D."/>
        </authorList>
    </citation>
    <scope>NUCLEOTIDE SEQUENCE</scope>
    <source>
        <strain evidence="2">AVDCRST_MAG91</strain>
    </source>
</reference>
<accession>A0A6J4SUV2</accession>